<dbReference type="GO" id="GO:0022857">
    <property type="term" value="F:transmembrane transporter activity"/>
    <property type="evidence" value="ECO:0007669"/>
    <property type="project" value="InterPro"/>
</dbReference>
<dbReference type="EMBL" id="JAHCVI010000005">
    <property type="protein sequence ID" value="KAG7284877.1"/>
    <property type="molecule type" value="Genomic_DNA"/>
</dbReference>
<dbReference type="InterPro" id="IPR036259">
    <property type="entry name" value="MFS_trans_sf"/>
</dbReference>
<comment type="subcellular location">
    <subcellularLocation>
        <location evidence="1">Membrane</location>
        <topology evidence="1">Multi-pass membrane protein</topology>
    </subcellularLocation>
</comment>
<feature type="transmembrane region" description="Helical" evidence="5">
    <location>
        <begin position="212"/>
        <end position="233"/>
    </location>
</feature>
<accession>A0AAD4EP52</accession>
<dbReference type="PANTHER" id="PTHR23501">
    <property type="entry name" value="MAJOR FACILITATOR SUPERFAMILY"/>
    <property type="match status" value="1"/>
</dbReference>
<dbReference type="GO" id="GO:0005886">
    <property type="term" value="C:plasma membrane"/>
    <property type="evidence" value="ECO:0007669"/>
    <property type="project" value="TreeGrafter"/>
</dbReference>
<dbReference type="InterPro" id="IPR011701">
    <property type="entry name" value="MFS"/>
</dbReference>
<evidence type="ECO:0000256" key="6">
    <source>
        <dbReference type="SAM" id="SignalP"/>
    </source>
</evidence>
<organism evidence="7 8">
    <name type="scientific">Staphylotrichum longicolle</name>
    <dbReference type="NCBI Taxonomy" id="669026"/>
    <lineage>
        <taxon>Eukaryota</taxon>
        <taxon>Fungi</taxon>
        <taxon>Dikarya</taxon>
        <taxon>Ascomycota</taxon>
        <taxon>Pezizomycotina</taxon>
        <taxon>Sordariomycetes</taxon>
        <taxon>Sordariomycetidae</taxon>
        <taxon>Sordariales</taxon>
        <taxon>Chaetomiaceae</taxon>
        <taxon>Staphylotrichum</taxon>
    </lineage>
</organism>
<dbReference type="Gene3D" id="1.20.1250.20">
    <property type="entry name" value="MFS general substrate transporter like domains"/>
    <property type="match status" value="1"/>
</dbReference>
<feature type="transmembrane region" description="Helical" evidence="5">
    <location>
        <begin position="161"/>
        <end position="180"/>
    </location>
</feature>
<evidence type="ECO:0000256" key="1">
    <source>
        <dbReference type="ARBA" id="ARBA00004141"/>
    </source>
</evidence>
<reference evidence="7" key="1">
    <citation type="submission" date="2023-02" db="EMBL/GenBank/DDBJ databases">
        <authorList>
            <person name="Palmer J.M."/>
        </authorList>
    </citation>
    <scope>NUCLEOTIDE SEQUENCE</scope>
    <source>
        <strain evidence="7">FW57</strain>
    </source>
</reference>
<evidence type="ECO:0008006" key="9">
    <source>
        <dbReference type="Google" id="ProtNLM"/>
    </source>
</evidence>
<comment type="caution">
    <text evidence="7">The sequence shown here is derived from an EMBL/GenBank/DDBJ whole genome shotgun (WGS) entry which is preliminary data.</text>
</comment>
<keyword evidence="2 5" id="KW-0812">Transmembrane</keyword>
<evidence type="ECO:0000313" key="7">
    <source>
        <dbReference type="EMBL" id="KAG7284877.1"/>
    </source>
</evidence>
<dbReference type="AlphaFoldDB" id="A0AAD4EP52"/>
<dbReference type="Proteomes" id="UP001197093">
    <property type="component" value="Unassembled WGS sequence"/>
</dbReference>
<feature type="transmembrane region" description="Helical" evidence="5">
    <location>
        <begin position="60"/>
        <end position="77"/>
    </location>
</feature>
<sequence>MLFVSVMFFTLGTLLCAPVARGFSVFFIGRSLQGIGGGGIITMGQVIFADIIPLRQRPKYFSFVLAAWALGSVFGPFEWRSAQAIVPITVGIAGVIIAVVWEFYGAREPVLRQSLFDSPSALATYTCALSQGFILFCALYYVPFFFTAMKFHSPTRSGVDIFPVTCFLLPGSIITSLITTWTGGYRWSIWSGWVITTVGYGLLLLLDQETETAAWASILAVFGIGNGMLLTGVNVGVQAASRIEDAGRAAAILDKC</sequence>
<feature type="chain" id="PRO_5042076648" description="Major facilitator superfamily (MFS) profile domain-containing protein" evidence="6">
    <location>
        <begin position="23"/>
        <end position="256"/>
    </location>
</feature>
<gene>
    <name evidence="7" type="ORF">NEMBOFW57_009492</name>
</gene>
<keyword evidence="4 5" id="KW-0472">Membrane</keyword>
<evidence type="ECO:0000256" key="4">
    <source>
        <dbReference type="ARBA" id="ARBA00023136"/>
    </source>
</evidence>
<keyword evidence="3 5" id="KW-1133">Transmembrane helix</keyword>
<proteinExistence type="predicted"/>
<dbReference type="SUPFAM" id="SSF103473">
    <property type="entry name" value="MFS general substrate transporter"/>
    <property type="match status" value="1"/>
</dbReference>
<feature type="transmembrane region" description="Helical" evidence="5">
    <location>
        <begin position="83"/>
        <end position="101"/>
    </location>
</feature>
<dbReference type="Pfam" id="PF07690">
    <property type="entry name" value="MFS_1"/>
    <property type="match status" value="1"/>
</dbReference>
<evidence type="ECO:0000256" key="2">
    <source>
        <dbReference type="ARBA" id="ARBA00022692"/>
    </source>
</evidence>
<feature type="transmembrane region" description="Helical" evidence="5">
    <location>
        <begin position="122"/>
        <end position="141"/>
    </location>
</feature>
<dbReference type="PANTHER" id="PTHR23501:SF94">
    <property type="entry name" value="MAJOR FACILITATOR SUPERFAMILY (MFS) PROFILE DOMAIN-CONTAINING PROTEIN"/>
    <property type="match status" value="1"/>
</dbReference>
<evidence type="ECO:0000256" key="3">
    <source>
        <dbReference type="ARBA" id="ARBA00022989"/>
    </source>
</evidence>
<protein>
    <recommendedName>
        <fullName evidence="9">Major facilitator superfamily (MFS) profile domain-containing protein</fullName>
    </recommendedName>
</protein>
<name>A0AAD4EP52_9PEZI</name>
<evidence type="ECO:0000313" key="8">
    <source>
        <dbReference type="Proteomes" id="UP001197093"/>
    </source>
</evidence>
<feature type="transmembrane region" description="Helical" evidence="5">
    <location>
        <begin position="187"/>
        <end position="206"/>
    </location>
</feature>
<feature type="transmembrane region" description="Helical" evidence="5">
    <location>
        <begin position="32"/>
        <end position="53"/>
    </location>
</feature>
<evidence type="ECO:0000256" key="5">
    <source>
        <dbReference type="SAM" id="Phobius"/>
    </source>
</evidence>
<feature type="signal peptide" evidence="6">
    <location>
        <begin position="1"/>
        <end position="22"/>
    </location>
</feature>
<keyword evidence="8" id="KW-1185">Reference proteome</keyword>
<keyword evidence="6" id="KW-0732">Signal</keyword>